<gene>
    <name evidence="2" type="ORF">COU20_01055</name>
</gene>
<reference evidence="3" key="1">
    <citation type="submission" date="2017-09" db="EMBL/GenBank/DDBJ databases">
        <title>Depth-based differentiation of microbial function through sediment-hosted aquifers and enrichment of novel symbionts in the deep terrestrial subsurface.</title>
        <authorList>
            <person name="Probst A.J."/>
            <person name="Ladd B."/>
            <person name="Jarett J.K."/>
            <person name="Geller-Mcgrath D.E."/>
            <person name="Sieber C.M.K."/>
            <person name="Emerson J.B."/>
            <person name="Anantharaman K."/>
            <person name="Thomas B.C."/>
            <person name="Malmstrom R."/>
            <person name="Stieglmeier M."/>
            <person name="Klingl A."/>
            <person name="Woyke T."/>
            <person name="Ryan C.M."/>
            <person name="Banfield J.F."/>
        </authorList>
    </citation>
    <scope>NUCLEOTIDE SEQUENCE [LARGE SCALE GENOMIC DNA]</scope>
</reference>
<proteinExistence type="predicted"/>
<accession>A0A2H0U8D4</accession>
<dbReference type="AlphaFoldDB" id="A0A2H0U8D4"/>
<feature type="region of interest" description="Disordered" evidence="1">
    <location>
        <begin position="1"/>
        <end position="60"/>
    </location>
</feature>
<evidence type="ECO:0000313" key="2">
    <source>
        <dbReference type="EMBL" id="PIR82672.1"/>
    </source>
</evidence>
<protein>
    <submittedName>
        <fullName evidence="2">Uncharacterized protein</fullName>
    </submittedName>
</protein>
<evidence type="ECO:0000313" key="3">
    <source>
        <dbReference type="Proteomes" id="UP000231379"/>
    </source>
</evidence>
<organism evidence="2 3">
    <name type="scientific">Candidatus Kaiserbacteria bacterium CG10_big_fil_rev_8_21_14_0_10_59_10</name>
    <dbReference type="NCBI Taxonomy" id="1974612"/>
    <lineage>
        <taxon>Bacteria</taxon>
        <taxon>Candidatus Kaiseribacteriota</taxon>
    </lineage>
</organism>
<name>A0A2H0U8D4_9BACT</name>
<feature type="compositionally biased region" description="Low complexity" evidence="1">
    <location>
        <begin position="29"/>
        <end position="44"/>
    </location>
</feature>
<evidence type="ECO:0000256" key="1">
    <source>
        <dbReference type="SAM" id="MobiDB-lite"/>
    </source>
</evidence>
<dbReference type="EMBL" id="PFBM01000008">
    <property type="protein sequence ID" value="PIR82672.1"/>
    <property type="molecule type" value="Genomic_DNA"/>
</dbReference>
<dbReference type="Proteomes" id="UP000231379">
    <property type="component" value="Unassembled WGS sequence"/>
</dbReference>
<comment type="caution">
    <text evidence="2">The sequence shown here is derived from an EMBL/GenBank/DDBJ whole genome shotgun (WGS) entry which is preliminary data.</text>
</comment>
<sequence length="60" mass="5992">MVPKTEGRKSMSSLKQRMAARGAAPVDVSALGASTTTAAPPTGRGRADPGTGPARKVDLG</sequence>